<evidence type="ECO:0000313" key="2">
    <source>
        <dbReference type="EMBL" id="KAL0636542.1"/>
    </source>
</evidence>
<accession>A0ABR3GKV0</accession>
<dbReference type="Proteomes" id="UP001447188">
    <property type="component" value="Unassembled WGS sequence"/>
</dbReference>
<proteinExistence type="predicted"/>
<organism evidence="2 3">
    <name type="scientific">Discina gigas</name>
    <dbReference type="NCBI Taxonomy" id="1032678"/>
    <lineage>
        <taxon>Eukaryota</taxon>
        <taxon>Fungi</taxon>
        <taxon>Dikarya</taxon>
        <taxon>Ascomycota</taxon>
        <taxon>Pezizomycotina</taxon>
        <taxon>Pezizomycetes</taxon>
        <taxon>Pezizales</taxon>
        <taxon>Discinaceae</taxon>
        <taxon>Discina</taxon>
    </lineage>
</organism>
<feature type="region of interest" description="Disordered" evidence="1">
    <location>
        <begin position="593"/>
        <end position="614"/>
    </location>
</feature>
<reference evidence="2 3" key="1">
    <citation type="submission" date="2024-02" db="EMBL/GenBank/DDBJ databases">
        <title>Discinaceae phylogenomics.</title>
        <authorList>
            <person name="Dirks A.C."/>
            <person name="James T.Y."/>
        </authorList>
    </citation>
    <scope>NUCLEOTIDE SEQUENCE [LARGE SCALE GENOMIC DNA]</scope>
    <source>
        <strain evidence="2 3">ACD0624</strain>
    </source>
</reference>
<dbReference type="EMBL" id="JBBBZM010000048">
    <property type="protein sequence ID" value="KAL0636542.1"/>
    <property type="molecule type" value="Genomic_DNA"/>
</dbReference>
<evidence type="ECO:0008006" key="4">
    <source>
        <dbReference type="Google" id="ProtNLM"/>
    </source>
</evidence>
<keyword evidence="3" id="KW-1185">Reference proteome</keyword>
<sequence length="614" mass="67747">MGSNPIPIDWSSSPTSIPTLATSPRSCTPNVPAEILHQIISYLPLSKSHPSRLAKEVLLSFSLTCCFFRDFFRNDVYSAITITSPGSLAEIVEYFNKHTWTGQQTAIKSLTLRWLQRSRSPGDQSLIMTETPASHNISSQQITLNLKILLRNHTSSLEELTLDFPDSGIHFQNAIISSRGIPVHQHLKLKRLHISNGLIPSSPPATFLLCAISSLCARSLEDLLINGGCSNLRDSRVRTREFFPNKLHVPGVLMFRRFEELQKLQRLHVKNLEGFDEECLSWVLSGEEMQSSCRRKGNRVLALESNPDLTDVGISNALESVKGGLEELNIAVLQKEEPLSGGNDFANILAAETGAQNDADSSYMCDIDSVTDTNCREHGHSDFPFISRASRSCSCGTTSRSSSKTCHQDHQTEQSASSIQSTLHVRLCDAARACRHLRRLETRTQVICHSSFFNSSPDYDCRSGNNTTRHSPPSTPLEDVAEDDNLSFKTTSSPSPFELGPTISPELTPLGSSHSLHTNSGLRSSEGRELGTLEAALSDVPGLRPSSLDEARQDRITKLRGGCGEAKGPSRLIDETLSRVERGFAKLRVLWKSRSPEKKQSKSRKRVSSEAAEV</sequence>
<gene>
    <name evidence="2" type="ORF">Q9L58_004496</name>
</gene>
<protein>
    <recommendedName>
        <fullName evidence="4">F-box domain-containing protein</fullName>
    </recommendedName>
</protein>
<feature type="region of interest" description="Disordered" evidence="1">
    <location>
        <begin position="486"/>
        <end position="526"/>
    </location>
</feature>
<name>A0ABR3GKV0_9PEZI</name>
<evidence type="ECO:0000256" key="1">
    <source>
        <dbReference type="SAM" id="MobiDB-lite"/>
    </source>
</evidence>
<evidence type="ECO:0000313" key="3">
    <source>
        <dbReference type="Proteomes" id="UP001447188"/>
    </source>
</evidence>
<comment type="caution">
    <text evidence="2">The sequence shown here is derived from an EMBL/GenBank/DDBJ whole genome shotgun (WGS) entry which is preliminary data.</text>
</comment>
<feature type="compositionally biased region" description="Polar residues" evidence="1">
    <location>
        <begin position="510"/>
        <end position="523"/>
    </location>
</feature>